<evidence type="ECO:0000256" key="1">
    <source>
        <dbReference type="SAM" id="Phobius"/>
    </source>
</evidence>
<keyword evidence="1" id="KW-0472">Membrane</keyword>
<comment type="caution">
    <text evidence="2">The sequence shown here is derived from an EMBL/GenBank/DDBJ whole genome shotgun (WGS) entry which is preliminary data.</text>
</comment>
<accession>A0AAN9PAM5</accession>
<protein>
    <submittedName>
        <fullName evidence="2">Uncharacterized protein</fullName>
    </submittedName>
</protein>
<feature type="transmembrane region" description="Helical" evidence="1">
    <location>
        <begin position="37"/>
        <end position="63"/>
    </location>
</feature>
<dbReference type="EMBL" id="JAYWIO010000001">
    <property type="protein sequence ID" value="KAK7291693.1"/>
    <property type="molecule type" value="Genomic_DNA"/>
</dbReference>
<evidence type="ECO:0000313" key="2">
    <source>
        <dbReference type="EMBL" id="KAK7291693.1"/>
    </source>
</evidence>
<dbReference type="AlphaFoldDB" id="A0AAN9PAM5"/>
<organism evidence="2 3">
    <name type="scientific">Crotalaria pallida</name>
    <name type="common">Smooth rattlebox</name>
    <name type="synonym">Crotalaria striata</name>
    <dbReference type="NCBI Taxonomy" id="3830"/>
    <lineage>
        <taxon>Eukaryota</taxon>
        <taxon>Viridiplantae</taxon>
        <taxon>Streptophyta</taxon>
        <taxon>Embryophyta</taxon>
        <taxon>Tracheophyta</taxon>
        <taxon>Spermatophyta</taxon>
        <taxon>Magnoliopsida</taxon>
        <taxon>eudicotyledons</taxon>
        <taxon>Gunneridae</taxon>
        <taxon>Pentapetalae</taxon>
        <taxon>rosids</taxon>
        <taxon>fabids</taxon>
        <taxon>Fabales</taxon>
        <taxon>Fabaceae</taxon>
        <taxon>Papilionoideae</taxon>
        <taxon>50 kb inversion clade</taxon>
        <taxon>genistoids sensu lato</taxon>
        <taxon>core genistoids</taxon>
        <taxon>Crotalarieae</taxon>
        <taxon>Crotalaria</taxon>
    </lineage>
</organism>
<dbReference type="Proteomes" id="UP001372338">
    <property type="component" value="Unassembled WGS sequence"/>
</dbReference>
<name>A0AAN9PAM5_CROPI</name>
<reference evidence="2 3" key="1">
    <citation type="submission" date="2024-01" db="EMBL/GenBank/DDBJ databases">
        <title>The genomes of 5 underutilized Papilionoideae crops provide insights into root nodulation and disease resistanc.</title>
        <authorList>
            <person name="Yuan L."/>
        </authorList>
    </citation>
    <scope>NUCLEOTIDE SEQUENCE [LARGE SCALE GENOMIC DNA]</scope>
    <source>
        <strain evidence="2">ZHUSHIDOU_FW_LH</strain>
        <tissue evidence="2">Leaf</tissue>
    </source>
</reference>
<keyword evidence="3" id="KW-1185">Reference proteome</keyword>
<evidence type="ECO:0000313" key="3">
    <source>
        <dbReference type="Proteomes" id="UP001372338"/>
    </source>
</evidence>
<keyword evidence="1" id="KW-1133">Transmembrane helix</keyword>
<sequence length="74" mass="8594">MNFSSFLFCSYSDLWSLKLAIDFGNHVNIPFGCSKHLVWLFFVVGFFYLDTYILLLSVVPVLLCSLRVMFFPLT</sequence>
<gene>
    <name evidence="2" type="ORF">RIF29_07043</name>
</gene>
<proteinExistence type="predicted"/>
<keyword evidence="1" id="KW-0812">Transmembrane</keyword>